<dbReference type="Pfam" id="PF02537">
    <property type="entry name" value="CRCB"/>
    <property type="match status" value="1"/>
</dbReference>
<keyword evidence="5 10" id="KW-0472">Membrane</keyword>
<dbReference type="RefSeq" id="WP_131096658.1">
    <property type="nucleotide sequence ID" value="NZ_CP036455.1"/>
</dbReference>
<evidence type="ECO:0000313" key="11">
    <source>
        <dbReference type="EMBL" id="QBI52045.1"/>
    </source>
</evidence>
<keyword evidence="6 10" id="KW-0407">Ion channel</keyword>
<evidence type="ECO:0000313" key="12">
    <source>
        <dbReference type="Proteomes" id="UP000292235"/>
    </source>
</evidence>
<dbReference type="AlphaFoldDB" id="A0A4P6PVH1"/>
<keyword evidence="3 10" id="KW-0812">Transmembrane</keyword>
<dbReference type="EMBL" id="CP036455">
    <property type="protein sequence ID" value="QBI52045.1"/>
    <property type="molecule type" value="Genomic_DNA"/>
</dbReference>
<evidence type="ECO:0000256" key="9">
    <source>
        <dbReference type="ARBA" id="ARBA00049940"/>
    </source>
</evidence>
<feature type="binding site" evidence="10">
    <location>
        <position position="72"/>
    </location>
    <ligand>
        <name>Na(+)</name>
        <dbReference type="ChEBI" id="CHEBI:29101"/>
        <note>structural</note>
    </ligand>
</feature>
<reference evidence="11 12" key="1">
    <citation type="submission" date="2019-02" db="EMBL/GenBank/DDBJ databases">
        <authorList>
            <person name="Khodamoradi S."/>
            <person name="Hahnke R.L."/>
            <person name="Kaempfer P."/>
            <person name="Schumann P."/>
            <person name="Rohde M."/>
            <person name="Steinert M."/>
            <person name="Luzhetskyy A."/>
            <person name="Wink J."/>
            <person name="Ruckert C."/>
        </authorList>
    </citation>
    <scope>NUCLEOTIDE SEQUENCE [LARGE SCALE GENOMIC DNA]</scope>
    <source>
        <strain evidence="11 12">M2</strain>
    </source>
</reference>
<keyword evidence="10" id="KW-0813">Transport</keyword>
<evidence type="ECO:0000256" key="10">
    <source>
        <dbReference type="HAMAP-Rule" id="MF_00454"/>
    </source>
</evidence>
<dbReference type="GO" id="GO:0005886">
    <property type="term" value="C:plasma membrane"/>
    <property type="evidence" value="ECO:0007669"/>
    <property type="project" value="UniProtKB-SubCell"/>
</dbReference>
<evidence type="ECO:0000256" key="8">
    <source>
        <dbReference type="ARBA" id="ARBA00035585"/>
    </source>
</evidence>
<accession>A0A4P6PVH1</accession>
<evidence type="ECO:0000256" key="6">
    <source>
        <dbReference type="ARBA" id="ARBA00023303"/>
    </source>
</evidence>
<feature type="transmembrane region" description="Helical" evidence="10">
    <location>
        <begin position="91"/>
        <end position="118"/>
    </location>
</feature>
<comment type="catalytic activity">
    <reaction evidence="8">
        <text>fluoride(in) = fluoride(out)</text>
        <dbReference type="Rhea" id="RHEA:76159"/>
        <dbReference type="ChEBI" id="CHEBI:17051"/>
    </reaction>
    <physiologicalReaction direction="left-to-right" evidence="8">
        <dbReference type="Rhea" id="RHEA:76160"/>
    </physiologicalReaction>
</comment>
<keyword evidence="10" id="KW-0479">Metal-binding</keyword>
<keyword evidence="10" id="KW-0406">Ion transport</keyword>
<evidence type="ECO:0000256" key="3">
    <source>
        <dbReference type="ARBA" id="ARBA00022692"/>
    </source>
</evidence>
<sequence>MTVLLAALGAAIGAPLRYLADRFVQQRHDSKFPWGTFAVNVAACLLLGLLSGFALPGWARALAATGVLGALSTYSTFGYETFVLLRERERLLAFANMAASLAAGLGALLAGLLAAALLTGAA</sequence>
<dbReference type="GO" id="GO:0140114">
    <property type="term" value="P:cellular detoxification of fluoride"/>
    <property type="evidence" value="ECO:0007669"/>
    <property type="project" value="UniProtKB-UniRule"/>
</dbReference>
<keyword evidence="4 10" id="KW-1133">Transmembrane helix</keyword>
<comment type="activity regulation">
    <text evidence="10">Na(+) is not transported, but it plays an essential structural role and its presence is essential for fluoride channel function.</text>
</comment>
<protein>
    <recommendedName>
        <fullName evidence="10">Fluoride-specific ion channel FluC</fullName>
    </recommendedName>
</protein>
<keyword evidence="12" id="KW-1185">Reference proteome</keyword>
<feature type="binding site" evidence="10">
    <location>
        <position position="69"/>
    </location>
    <ligand>
        <name>Na(+)</name>
        <dbReference type="ChEBI" id="CHEBI:29101"/>
        <note>structural</note>
    </ligand>
</feature>
<keyword evidence="10" id="KW-0915">Sodium</keyword>
<evidence type="ECO:0000256" key="5">
    <source>
        <dbReference type="ARBA" id="ARBA00023136"/>
    </source>
</evidence>
<dbReference type="KEGG" id="strr:EKD16_01140"/>
<evidence type="ECO:0000256" key="4">
    <source>
        <dbReference type="ARBA" id="ARBA00022989"/>
    </source>
</evidence>
<proteinExistence type="inferred from homology"/>
<comment type="function">
    <text evidence="9 10">Fluoride-specific ion channel. Important for reducing fluoride concentration in the cell, thus reducing its toxicity.</text>
</comment>
<evidence type="ECO:0000256" key="7">
    <source>
        <dbReference type="ARBA" id="ARBA00035120"/>
    </source>
</evidence>
<organism evidence="11 12">
    <name type="scientific">Streptomonospora litoralis</name>
    <dbReference type="NCBI Taxonomy" id="2498135"/>
    <lineage>
        <taxon>Bacteria</taxon>
        <taxon>Bacillati</taxon>
        <taxon>Actinomycetota</taxon>
        <taxon>Actinomycetes</taxon>
        <taxon>Streptosporangiales</taxon>
        <taxon>Nocardiopsidaceae</taxon>
        <taxon>Streptomonospora</taxon>
    </lineage>
</organism>
<dbReference type="GO" id="GO:0046872">
    <property type="term" value="F:metal ion binding"/>
    <property type="evidence" value="ECO:0007669"/>
    <property type="project" value="UniProtKB-KW"/>
</dbReference>
<dbReference type="InterPro" id="IPR003691">
    <property type="entry name" value="FluC"/>
</dbReference>
<comment type="similarity">
    <text evidence="7 10">Belongs to the fluoride channel Fluc/FEX (TC 1.A.43) family.</text>
</comment>
<dbReference type="GO" id="GO:0062054">
    <property type="term" value="F:fluoride channel activity"/>
    <property type="evidence" value="ECO:0007669"/>
    <property type="project" value="UniProtKB-UniRule"/>
</dbReference>
<dbReference type="PANTHER" id="PTHR28259">
    <property type="entry name" value="FLUORIDE EXPORT PROTEIN 1-RELATED"/>
    <property type="match status" value="1"/>
</dbReference>
<dbReference type="HAMAP" id="MF_00454">
    <property type="entry name" value="FluC"/>
    <property type="match status" value="1"/>
</dbReference>
<dbReference type="Proteomes" id="UP000292235">
    <property type="component" value="Chromosome"/>
</dbReference>
<comment type="subcellular location">
    <subcellularLocation>
        <location evidence="1 10">Cell membrane</location>
        <topology evidence="1 10">Multi-pass membrane protein</topology>
    </subcellularLocation>
</comment>
<feature type="transmembrane region" description="Helical" evidence="10">
    <location>
        <begin position="32"/>
        <end position="54"/>
    </location>
</feature>
<evidence type="ECO:0000256" key="2">
    <source>
        <dbReference type="ARBA" id="ARBA00022475"/>
    </source>
</evidence>
<keyword evidence="2 10" id="KW-1003">Cell membrane</keyword>
<evidence type="ECO:0000256" key="1">
    <source>
        <dbReference type="ARBA" id="ARBA00004651"/>
    </source>
</evidence>
<gene>
    <name evidence="10" type="primary">fluC</name>
    <name evidence="10" type="synonym">crcB</name>
    <name evidence="11" type="ORF">EKD16_01140</name>
</gene>
<feature type="transmembrane region" description="Helical" evidence="10">
    <location>
        <begin position="61"/>
        <end position="79"/>
    </location>
</feature>
<name>A0A4P6PVH1_9ACTN</name>
<dbReference type="PANTHER" id="PTHR28259:SF1">
    <property type="entry name" value="FLUORIDE EXPORT PROTEIN 1-RELATED"/>
    <property type="match status" value="1"/>
</dbReference>